<dbReference type="InterPro" id="IPR023393">
    <property type="entry name" value="START-like_dom_sf"/>
</dbReference>
<dbReference type="Gene3D" id="3.30.530.20">
    <property type="match status" value="1"/>
</dbReference>
<dbReference type="Proteomes" id="UP000295151">
    <property type="component" value="Unassembled WGS sequence"/>
</dbReference>
<dbReference type="InterPro" id="IPR013538">
    <property type="entry name" value="ASHA1/2-like_C"/>
</dbReference>
<dbReference type="OrthoDB" id="8117292at2"/>
<sequence length="182" mass="19633">MSSDIRGDEDLTGSLAAVAGKGVVRIEQRYDATIDDLWSAVVDPDRLARWYGRVEGDLRPGGTFRIHLDPADLDSTGRVEACEPPHRLLVSTRETDESWQRGQGPAPFDQTVEATLSAEGDRALLVIEVRGLPLDRVASFGAGWQIHAENLAAYLVGGAPVDVGARWQALLAGYQQLAAELG</sequence>
<protein>
    <submittedName>
        <fullName evidence="3">Uncharacterized protein YndB with AHSA1/START domain</fullName>
    </submittedName>
</protein>
<dbReference type="SUPFAM" id="SSF55961">
    <property type="entry name" value="Bet v1-like"/>
    <property type="match status" value="1"/>
</dbReference>
<dbReference type="EMBL" id="SOCE01000002">
    <property type="protein sequence ID" value="TDU83476.1"/>
    <property type="molecule type" value="Genomic_DNA"/>
</dbReference>
<keyword evidence="4" id="KW-1185">Reference proteome</keyword>
<evidence type="ECO:0000313" key="4">
    <source>
        <dbReference type="Proteomes" id="UP000295151"/>
    </source>
</evidence>
<proteinExistence type="inferred from homology"/>
<evidence type="ECO:0000259" key="2">
    <source>
        <dbReference type="Pfam" id="PF08327"/>
    </source>
</evidence>
<reference evidence="3 4" key="1">
    <citation type="submission" date="2019-03" db="EMBL/GenBank/DDBJ databases">
        <title>Genomic Encyclopedia of Type Strains, Phase III (KMG-III): the genomes of soil and plant-associated and newly described type strains.</title>
        <authorList>
            <person name="Whitman W."/>
        </authorList>
    </citation>
    <scope>NUCLEOTIDE SEQUENCE [LARGE SCALE GENOMIC DNA]</scope>
    <source>
        <strain evidence="3 4">VKM Ac-2575</strain>
    </source>
</reference>
<dbReference type="RefSeq" id="WP_133982757.1">
    <property type="nucleotide sequence ID" value="NZ_SOCE01000002.1"/>
</dbReference>
<name>A0A4R7SXQ9_9ACTN</name>
<evidence type="ECO:0000256" key="1">
    <source>
        <dbReference type="ARBA" id="ARBA00006817"/>
    </source>
</evidence>
<gene>
    <name evidence="3" type="ORF">EV138_5940</name>
</gene>
<dbReference type="AlphaFoldDB" id="A0A4R7SXQ9"/>
<comment type="similarity">
    <text evidence="1">Belongs to the AHA1 family.</text>
</comment>
<evidence type="ECO:0000313" key="3">
    <source>
        <dbReference type="EMBL" id="TDU83476.1"/>
    </source>
</evidence>
<comment type="caution">
    <text evidence="3">The sequence shown here is derived from an EMBL/GenBank/DDBJ whole genome shotgun (WGS) entry which is preliminary data.</text>
</comment>
<feature type="domain" description="Activator of Hsp90 ATPase homologue 1/2-like C-terminal" evidence="2">
    <location>
        <begin position="31"/>
        <end position="155"/>
    </location>
</feature>
<organism evidence="3 4">
    <name type="scientific">Kribbella voronezhensis</name>
    <dbReference type="NCBI Taxonomy" id="2512212"/>
    <lineage>
        <taxon>Bacteria</taxon>
        <taxon>Bacillati</taxon>
        <taxon>Actinomycetota</taxon>
        <taxon>Actinomycetes</taxon>
        <taxon>Propionibacteriales</taxon>
        <taxon>Kribbellaceae</taxon>
        <taxon>Kribbella</taxon>
    </lineage>
</organism>
<dbReference type="Pfam" id="PF08327">
    <property type="entry name" value="AHSA1"/>
    <property type="match status" value="1"/>
</dbReference>
<accession>A0A4R7SXQ9</accession>
<dbReference type="CDD" id="cd08899">
    <property type="entry name" value="SRPBCC_CalC_Aha1-like_6"/>
    <property type="match status" value="1"/>
</dbReference>